<dbReference type="Pfam" id="PF10704">
    <property type="entry name" value="DUF2508"/>
    <property type="match status" value="1"/>
</dbReference>
<proteinExistence type="predicted"/>
<protein>
    <submittedName>
        <fullName evidence="1">Membrane protein</fullName>
    </submittedName>
</protein>
<evidence type="ECO:0000313" key="2">
    <source>
        <dbReference type="Proteomes" id="UP000239549"/>
    </source>
</evidence>
<organism evidence="1 2">
    <name type="scientific">Desulfocucumis palustris</name>
    <dbReference type="NCBI Taxonomy" id="1898651"/>
    <lineage>
        <taxon>Bacteria</taxon>
        <taxon>Bacillati</taxon>
        <taxon>Bacillota</taxon>
        <taxon>Clostridia</taxon>
        <taxon>Eubacteriales</taxon>
        <taxon>Desulfocucumaceae</taxon>
        <taxon>Desulfocucumis</taxon>
    </lineage>
</organism>
<dbReference type="InterPro" id="IPR019644">
    <property type="entry name" value="DUF2508"/>
</dbReference>
<dbReference type="EMBL" id="BFAV01000172">
    <property type="protein sequence ID" value="GBF35542.1"/>
    <property type="molecule type" value="Genomic_DNA"/>
</dbReference>
<sequence length="106" mass="12558">MKYMEKIFRQVASMIFIPQKPVTDLLYMVEECRHAWQYAKKEFDMCDQEMVDYVVFKLNAAERQYMALLAKARREGLKAWPDEIAAAAARQECAEKQRCRKSIEIN</sequence>
<name>A0A2L2XHD7_9FIRM</name>
<gene>
    <name evidence="1" type="ORF">DCCM_4671</name>
</gene>
<keyword evidence="2" id="KW-1185">Reference proteome</keyword>
<dbReference type="Proteomes" id="UP000239549">
    <property type="component" value="Unassembled WGS sequence"/>
</dbReference>
<dbReference type="AlphaFoldDB" id="A0A2L2XHD7"/>
<comment type="caution">
    <text evidence="1">The sequence shown here is derived from an EMBL/GenBank/DDBJ whole genome shotgun (WGS) entry which is preliminary data.</text>
</comment>
<reference evidence="2" key="1">
    <citation type="submission" date="2018-02" db="EMBL/GenBank/DDBJ databases">
        <title>Genome sequence of Desulfocucumis palustris strain NAW-5.</title>
        <authorList>
            <person name="Watanabe M."/>
            <person name="Kojima H."/>
            <person name="Fukui M."/>
        </authorList>
    </citation>
    <scope>NUCLEOTIDE SEQUENCE [LARGE SCALE GENOMIC DNA]</scope>
    <source>
        <strain evidence="2">NAW-5</strain>
    </source>
</reference>
<dbReference type="RefSeq" id="WP_104373603.1">
    <property type="nucleotide sequence ID" value="NZ_BFAV01000172.1"/>
</dbReference>
<evidence type="ECO:0000313" key="1">
    <source>
        <dbReference type="EMBL" id="GBF35542.1"/>
    </source>
</evidence>
<accession>A0A2L2XHD7</accession>